<dbReference type="Gene3D" id="1.10.10.60">
    <property type="entry name" value="Homeodomain-like"/>
    <property type="match status" value="1"/>
</dbReference>
<dbReference type="CDD" id="cd00086">
    <property type="entry name" value="homeodomain"/>
    <property type="match status" value="1"/>
</dbReference>
<dbReference type="InterPro" id="IPR001356">
    <property type="entry name" value="HD"/>
</dbReference>
<keyword evidence="8" id="KW-0804">Transcription</keyword>
<dbReference type="PANTHER" id="PTHR46799:SF1">
    <property type="entry name" value="HOMEOBOX PROTEIN UNC-4 HOMOLOG"/>
    <property type="match status" value="1"/>
</dbReference>
<evidence type="ECO:0000256" key="7">
    <source>
        <dbReference type="ARBA" id="ARBA00023155"/>
    </source>
</evidence>
<evidence type="ECO:0000256" key="12">
    <source>
        <dbReference type="PROSITE-ProRule" id="PRU00108"/>
    </source>
</evidence>
<dbReference type="InParanoid" id="A0A6P8ZTD3"/>
<evidence type="ECO:0000256" key="14">
    <source>
        <dbReference type="SAM" id="MobiDB-lite"/>
    </source>
</evidence>
<keyword evidence="7 12" id="KW-0371">Homeobox</keyword>
<keyword evidence="2" id="KW-0217">Developmental protein</keyword>
<proteinExistence type="inferred from homology"/>
<dbReference type="Pfam" id="PF00046">
    <property type="entry name" value="Homeodomain"/>
    <property type="match status" value="1"/>
</dbReference>
<feature type="compositionally biased region" description="Basic and acidic residues" evidence="14">
    <location>
        <begin position="216"/>
        <end position="238"/>
    </location>
</feature>
<dbReference type="GeneID" id="117649563"/>
<evidence type="ECO:0000256" key="3">
    <source>
        <dbReference type="ARBA" id="ARBA00022782"/>
    </source>
</evidence>
<dbReference type="PROSITE" id="PS00027">
    <property type="entry name" value="HOMEOBOX_1"/>
    <property type="match status" value="1"/>
</dbReference>
<keyword evidence="4" id="KW-0524">Neurogenesis</keyword>
<evidence type="ECO:0000256" key="4">
    <source>
        <dbReference type="ARBA" id="ARBA00022902"/>
    </source>
</evidence>
<feature type="compositionally biased region" description="Basic residues" evidence="14">
    <location>
        <begin position="185"/>
        <end position="196"/>
    </location>
</feature>
<dbReference type="PROSITE" id="PS50071">
    <property type="entry name" value="HOMEOBOX_2"/>
    <property type="match status" value="1"/>
</dbReference>
<dbReference type="Proteomes" id="UP000515158">
    <property type="component" value="Unplaced"/>
</dbReference>
<dbReference type="GO" id="GO:0000981">
    <property type="term" value="F:DNA-binding transcription factor activity, RNA polymerase II-specific"/>
    <property type="evidence" value="ECO:0007669"/>
    <property type="project" value="InterPro"/>
</dbReference>
<feature type="domain" description="Homeobox" evidence="15">
    <location>
        <begin position="129"/>
        <end position="189"/>
    </location>
</feature>
<dbReference type="KEGG" id="tpal:117649563"/>
<feature type="region of interest" description="Disordered" evidence="14">
    <location>
        <begin position="259"/>
        <end position="295"/>
    </location>
</feature>
<evidence type="ECO:0000256" key="9">
    <source>
        <dbReference type="ARBA" id="ARBA00023242"/>
    </source>
</evidence>
<evidence type="ECO:0000259" key="15">
    <source>
        <dbReference type="PROSITE" id="PS50071"/>
    </source>
</evidence>
<evidence type="ECO:0000256" key="2">
    <source>
        <dbReference type="ARBA" id="ARBA00022473"/>
    </source>
</evidence>
<dbReference type="OrthoDB" id="6159439at2759"/>
<accession>A0A6P8ZTD3</accession>
<reference evidence="17" key="1">
    <citation type="submission" date="2025-08" db="UniProtKB">
        <authorList>
            <consortium name="RefSeq"/>
        </authorList>
    </citation>
    <scope>IDENTIFICATION</scope>
    <source>
        <tissue evidence="17">Total insect</tissue>
    </source>
</reference>
<keyword evidence="16" id="KW-1185">Reference proteome</keyword>
<dbReference type="GO" id="GO:0007399">
    <property type="term" value="P:nervous system development"/>
    <property type="evidence" value="ECO:0007669"/>
    <property type="project" value="UniProtKB-KW"/>
</dbReference>
<organism evidence="17">
    <name type="scientific">Thrips palmi</name>
    <name type="common">Melon thrips</name>
    <dbReference type="NCBI Taxonomy" id="161013"/>
    <lineage>
        <taxon>Eukaryota</taxon>
        <taxon>Metazoa</taxon>
        <taxon>Ecdysozoa</taxon>
        <taxon>Arthropoda</taxon>
        <taxon>Hexapoda</taxon>
        <taxon>Insecta</taxon>
        <taxon>Pterygota</taxon>
        <taxon>Neoptera</taxon>
        <taxon>Paraneoptera</taxon>
        <taxon>Thysanoptera</taxon>
        <taxon>Terebrantia</taxon>
        <taxon>Thripoidea</taxon>
        <taxon>Thripidae</taxon>
        <taxon>Thrips</taxon>
    </lineage>
</organism>
<sequence length="402" mass="44216">MYGGLGLPALRGLPALPGAPGPPGPPGHPMSQLFHASQFRFPVNLGAFGFPPALLAPQGIRFGHLAGSPLPPPAGAPGQGPSSASPPMPPSSAVPLDRRPAWTRDHRAAMEDAEHADKAGDADGEDEAAKRRRSRTNFNSWQLEELERAFLASHYPDVFMREALALRLDLKESRVAVWFQNRRAKWRKKEHTKKGPGRPAHNAHPQTCSGQPIPEEELRRKEQDRREKKIRKSLERQQKKLAAKGITVDMETLRMEWEAQQRAKSSKNNNGSTANNNNNNNNNNQRTGSKEQGVSWHVPASQLSCDWSSGCSEMSSRMGDAGEGCPRDSYREIDVVGDEADDAEDDDDHHHRLLSLDHNEDAPRPPRSEALEAVNYVKRGSPLGPRSPCSGVIILLMVSQTA</sequence>
<evidence type="ECO:0000256" key="10">
    <source>
        <dbReference type="ARBA" id="ARBA00038351"/>
    </source>
</evidence>
<evidence type="ECO:0000313" key="17">
    <source>
        <dbReference type="RefSeq" id="XP_034248340.1"/>
    </source>
</evidence>
<evidence type="ECO:0000256" key="1">
    <source>
        <dbReference type="ARBA" id="ARBA00004123"/>
    </source>
</evidence>
<evidence type="ECO:0000256" key="8">
    <source>
        <dbReference type="ARBA" id="ARBA00023163"/>
    </source>
</evidence>
<name>A0A6P8ZTD3_THRPL</name>
<dbReference type="GO" id="GO:0030154">
    <property type="term" value="P:cell differentiation"/>
    <property type="evidence" value="ECO:0007669"/>
    <property type="project" value="UniProtKB-KW"/>
</dbReference>
<feature type="region of interest" description="Disordered" evidence="14">
    <location>
        <begin position="185"/>
        <end position="240"/>
    </location>
</feature>
<dbReference type="PANTHER" id="PTHR46799">
    <property type="entry name" value="HOMEOBOX PROTEIN UNC-4 HOMOLOG"/>
    <property type="match status" value="1"/>
</dbReference>
<dbReference type="InterPro" id="IPR017970">
    <property type="entry name" value="Homeobox_CS"/>
</dbReference>
<dbReference type="SUPFAM" id="SSF46689">
    <property type="entry name" value="Homeodomain-like"/>
    <property type="match status" value="1"/>
</dbReference>
<keyword evidence="5" id="KW-0805">Transcription regulation</keyword>
<dbReference type="RefSeq" id="XP_034248340.1">
    <property type="nucleotide sequence ID" value="XM_034392449.1"/>
</dbReference>
<feature type="compositionally biased region" description="Low complexity" evidence="14">
    <location>
        <begin position="268"/>
        <end position="284"/>
    </location>
</feature>
<keyword evidence="9 12" id="KW-0539">Nucleus</keyword>
<evidence type="ECO:0000256" key="11">
    <source>
        <dbReference type="ARBA" id="ARBA00069290"/>
    </source>
</evidence>
<dbReference type="FunFam" id="1.10.10.60:FF:000057">
    <property type="entry name" value="Short stature homeobox 2"/>
    <property type="match status" value="1"/>
</dbReference>
<protein>
    <recommendedName>
        <fullName evidence="11">Homeobox protein unc-4</fullName>
    </recommendedName>
</protein>
<dbReference type="GO" id="GO:1990837">
    <property type="term" value="F:sequence-specific double-stranded DNA binding"/>
    <property type="evidence" value="ECO:0007669"/>
    <property type="project" value="TreeGrafter"/>
</dbReference>
<dbReference type="AlphaFoldDB" id="A0A6P8ZTD3"/>
<feature type="region of interest" description="Disordered" evidence="14">
    <location>
        <begin position="66"/>
        <end position="97"/>
    </location>
</feature>
<keyword evidence="3" id="KW-0221">Differentiation</keyword>
<comment type="similarity">
    <text evidence="10">Belongs to the paired homeobox family. Unc-4 subfamily.</text>
</comment>
<feature type="DNA-binding region" description="Homeobox" evidence="12">
    <location>
        <begin position="131"/>
        <end position="190"/>
    </location>
</feature>
<evidence type="ECO:0000256" key="5">
    <source>
        <dbReference type="ARBA" id="ARBA00023015"/>
    </source>
</evidence>
<evidence type="ECO:0000256" key="6">
    <source>
        <dbReference type="ARBA" id="ARBA00023125"/>
    </source>
</evidence>
<evidence type="ECO:0000313" key="16">
    <source>
        <dbReference type="Proteomes" id="UP000515158"/>
    </source>
</evidence>
<keyword evidence="6 12" id="KW-0238">DNA-binding</keyword>
<evidence type="ECO:0000256" key="13">
    <source>
        <dbReference type="RuleBase" id="RU000682"/>
    </source>
</evidence>
<feature type="compositionally biased region" description="Basic and acidic residues" evidence="14">
    <location>
        <begin position="111"/>
        <end position="121"/>
    </location>
</feature>
<gene>
    <name evidence="17" type="primary">LOC117649563</name>
</gene>
<dbReference type="SMART" id="SM00389">
    <property type="entry name" value="HOX"/>
    <property type="match status" value="1"/>
</dbReference>
<comment type="subcellular location">
    <subcellularLocation>
        <location evidence="1 12 13">Nucleus</location>
    </subcellularLocation>
</comment>
<feature type="region of interest" description="Disordered" evidence="14">
    <location>
        <begin position="111"/>
        <end position="134"/>
    </location>
</feature>
<dbReference type="GO" id="GO:0005634">
    <property type="term" value="C:nucleus"/>
    <property type="evidence" value="ECO:0007669"/>
    <property type="project" value="UniProtKB-SubCell"/>
</dbReference>
<dbReference type="InterPro" id="IPR009057">
    <property type="entry name" value="Homeodomain-like_sf"/>
</dbReference>